<comment type="subunit">
    <text evidence="9">Monomer.</text>
</comment>
<dbReference type="SMART" id="SM00642">
    <property type="entry name" value="Aamy"/>
    <property type="match status" value="1"/>
</dbReference>
<dbReference type="InterPro" id="IPR013783">
    <property type="entry name" value="Ig-like_fold"/>
</dbReference>
<dbReference type="AlphaFoldDB" id="A0A660LDL7"/>
<dbReference type="NCBIfam" id="TIGR01515">
    <property type="entry name" value="branching_enzym"/>
    <property type="match status" value="1"/>
</dbReference>
<dbReference type="Gene3D" id="2.60.40.1180">
    <property type="entry name" value="Golgi alpha-mannosidase II"/>
    <property type="match status" value="1"/>
</dbReference>
<dbReference type="InterPro" id="IPR014756">
    <property type="entry name" value="Ig_E-set"/>
</dbReference>
<dbReference type="EC" id="2.4.1.18" evidence="9"/>
<comment type="catalytic activity">
    <reaction evidence="1 9">
        <text>Transfers a segment of a (1-&gt;4)-alpha-D-glucan chain to a primary hydroxy group in a similar glucan chain.</text>
        <dbReference type="EC" id="2.4.1.18"/>
    </reaction>
</comment>
<dbReference type="SUPFAM" id="SSF51445">
    <property type="entry name" value="(Trans)glycosidases"/>
    <property type="match status" value="1"/>
</dbReference>
<accession>A0A660LDL7</accession>
<dbReference type="InterPro" id="IPR013780">
    <property type="entry name" value="Glyco_hydro_b"/>
</dbReference>
<evidence type="ECO:0000256" key="9">
    <source>
        <dbReference type="HAMAP-Rule" id="MF_00685"/>
    </source>
</evidence>
<evidence type="ECO:0000256" key="1">
    <source>
        <dbReference type="ARBA" id="ARBA00000826"/>
    </source>
</evidence>
<dbReference type="GO" id="GO:0004553">
    <property type="term" value="F:hydrolase activity, hydrolyzing O-glycosyl compounds"/>
    <property type="evidence" value="ECO:0007669"/>
    <property type="project" value="InterPro"/>
</dbReference>
<dbReference type="InterPro" id="IPR037439">
    <property type="entry name" value="Branching_enzy"/>
</dbReference>
<feature type="domain" description="Glycosyl hydrolase family 13 catalytic" evidence="11">
    <location>
        <begin position="244"/>
        <end position="580"/>
    </location>
</feature>
<evidence type="ECO:0000256" key="6">
    <source>
        <dbReference type="ARBA" id="ARBA00022679"/>
    </source>
</evidence>
<dbReference type="InterPro" id="IPR006048">
    <property type="entry name" value="A-amylase/branching_C"/>
</dbReference>
<dbReference type="InterPro" id="IPR006407">
    <property type="entry name" value="GlgB"/>
</dbReference>
<reference evidence="12 13" key="1">
    <citation type="submission" date="2018-10" db="EMBL/GenBank/DDBJ databases">
        <title>Genomic Encyclopedia of Archaeal and Bacterial Type Strains, Phase II (KMG-II): from individual species to whole genera.</title>
        <authorList>
            <person name="Goeker M."/>
        </authorList>
    </citation>
    <scope>NUCLEOTIDE SEQUENCE [LARGE SCALE GENOMIC DNA]</scope>
    <source>
        <strain evidence="12 13">DSM 14954</strain>
    </source>
</reference>
<dbReference type="EMBL" id="RBIL01000001">
    <property type="protein sequence ID" value="RKQ93158.1"/>
    <property type="molecule type" value="Genomic_DNA"/>
</dbReference>
<keyword evidence="7 9" id="KW-0320">Glycogen biosynthesis</keyword>
<dbReference type="InterPro" id="IPR004193">
    <property type="entry name" value="Glyco_hydro_13_N"/>
</dbReference>
<dbReference type="Gene3D" id="3.20.20.80">
    <property type="entry name" value="Glycosidases"/>
    <property type="match status" value="1"/>
</dbReference>
<dbReference type="CDD" id="cd11322">
    <property type="entry name" value="AmyAc_Glg_BE"/>
    <property type="match status" value="1"/>
</dbReference>
<dbReference type="PANTHER" id="PTHR43651:SF3">
    <property type="entry name" value="1,4-ALPHA-GLUCAN-BRANCHING ENZYME"/>
    <property type="match status" value="1"/>
</dbReference>
<dbReference type="InterPro" id="IPR017853">
    <property type="entry name" value="GH"/>
</dbReference>
<dbReference type="NCBIfam" id="NF008967">
    <property type="entry name" value="PRK12313.1"/>
    <property type="match status" value="1"/>
</dbReference>
<evidence type="ECO:0000313" key="13">
    <source>
        <dbReference type="Proteomes" id="UP000278962"/>
    </source>
</evidence>
<dbReference type="Pfam" id="PF02922">
    <property type="entry name" value="CBM_48"/>
    <property type="match status" value="1"/>
</dbReference>
<evidence type="ECO:0000256" key="3">
    <source>
        <dbReference type="ARBA" id="ARBA00009000"/>
    </source>
</evidence>
<dbReference type="InterPro" id="IPR054169">
    <property type="entry name" value="GlgB_N"/>
</dbReference>
<comment type="caution">
    <text evidence="12">The sequence shown here is derived from an EMBL/GenBank/DDBJ whole genome shotgun (WGS) entry which is preliminary data.</text>
</comment>
<feature type="active site" description="Nucleophile" evidence="9 10">
    <location>
        <position position="403"/>
    </location>
</feature>
<organism evidence="12 13">
    <name type="scientific">Solirubrobacter pauli</name>
    <dbReference type="NCBI Taxonomy" id="166793"/>
    <lineage>
        <taxon>Bacteria</taxon>
        <taxon>Bacillati</taxon>
        <taxon>Actinomycetota</taxon>
        <taxon>Thermoleophilia</taxon>
        <taxon>Solirubrobacterales</taxon>
        <taxon>Solirubrobacteraceae</taxon>
        <taxon>Solirubrobacter</taxon>
    </lineage>
</organism>
<proteinExistence type="inferred from homology"/>
<keyword evidence="8 9" id="KW-0119">Carbohydrate metabolism</keyword>
<sequence>MSEADQLVSRQHANPHGYLGAHPDNGSGVVIRTFRPAAAKVEVVLADGSHETLGCVHPGGVFEGHIKGVDLPLDYKLEVDYGESGTITIDDPYRFLPTIGELDVHLLGEGRHEELWERLGAHVTEVDGVAGTAFAVWAPSAKSVSVVGDFNYWDGRIHPMRSLGSSGIWELFLPGVADGARYKYEILTQENEIRLKADPVAFATEVPPKTASVVHDPQHVWNDKEWLEARRQSSAQDGPMSIYEVHLGSWRLNPLEDNRSLNYLELADELSAYAKDMGFTHIELLPVMAHPFTGSWGYQVTGYFAPTPKFGTPDDFREFVDRVHQNGLGVILDWVPAHFPRDDFALARFDGTALYEHDDPRRGAHPDWGTLVFNYGRHEVRNFLVSNALFWLEEFHADGIRVDAVASMLYLDYSREEGQWVPNEYGGNEDLDAVKFLKEFNEVVHGREPGVISAAEESTAWPGVSRPTYLGGLGFGFKWNMGWMHDTLSYFQNDPIYRRYHHHELTFSLVYAFTENFILPLSHDEVVHGKGSLLDKMPGDRWQQLANLRSLYAYMWAHPGKKLLFMGQEFAQQQEWSEARSLDWHLLENPEHSGVQSLVRDLNHAYKAEPALWEMDFDGTGFWWTEANAADDNVIAFARRTRDSQRVALFVGNFSPVVRENYRIGLPRPGRWNEVVNTDASSYGGSGVGNMGAIEAEGEGWHGQPFSAEVTLPPLGAIWLVPERNDRATGK</sequence>
<comment type="pathway">
    <text evidence="2 9">Glycan biosynthesis; glycogen biosynthesis.</text>
</comment>
<dbReference type="UniPathway" id="UPA00164"/>
<dbReference type="Pfam" id="PF02806">
    <property type="entry name" value="Alpha-amylase_C"/>
    <property type="match status" value="1"/>
</dbReference>
<dbReference type="PANTHER" id="PTHR43651">
    <property type="entry name" value="1,4-ALPHA-GLUCAN-BRANCHING ENZYME"/>
    <property type="match status" value="1"/>
</dbReference>
<dbReference type="FunFam" id="3.20.20.80:FF:000003">
    <property type="entry name" value="1,4-alpha-glucan branching enzyme GlgB"/>
    <property type="match status" value="1"/>
</dbReference>
<evidence type="ECO:0000259" key="11">
    <source>
        <dbReference type="SMART" id="SM00642"/>
    </source>
</evidence>
<dbReference type="GO" id="GO:0005978">
    <property type="term" value="P:glycogen biosynthetic process"/>
    <property type="evidence" value="ECO:0007669"/>
    <property type="project" value="UniProtKB-UniRule"/>
</dbReference>
<dbReference type="Proteomes" id="UP000278962">
    <property type="component" value="Unassembled WGS sequence"/>
</dbReference>
<comment type="function">
    <text evidence="9">Catalyzes the formation of the alpha-1,6-glucosidic linkages in glycogen by scission of a 1,4-alpha-linked oligosaccharide from growing alpha-1,4-glucan chains and the subsequent attachment of the oligosaccharide to the alpha-1,6 position.</text>
</comment>
<evidence type="ECO:0000256" key="10">
    <source>
        <dbReference type="PIRSR" id="PIRSR000463-1"/>
    </source>
</evidence>
<evidence type="ECO:0000256" key="7">
    <source>
        <dbReference type="ARBA" id="ARBA00023056"/>
    </source>
</evidence>
<keyword evidence="5 9" id="KW-0328">Glycosyltransferase</keyword>
<dbReference type="SUPFAM" id="SSF51011">
    <property type="entry name" value="Glycosyl hydrolase domain"/>
    <property type="match status" value="1"/>
</dbReference>
<gene>
    <name evidence="9" type="primary">glgB</name>
    <name evidence="12" type="ORF">C8N24_3018</name>
</gene>
<keyword evidence="13" id="KW-1185">Reference proteome</keyword>
<dbReference type="Pfam" id="PF00128">
    <property type="entry name" value="Alpha-amylase"/>
    <property type="match status" value="1"/>
</dbReference>
<dbReference type="InterPro" id="IPR006047">
    <property type="entry name" value="GH13_cat_dom"/>
</dbReference>
<dbReference type="HAMAP" id="MF_00685">
    <property type="entry name" value="GlgB"/>
    <property type="match status" value="1"/>
</dbReference>
<dbReference type="GO" id="GO:0003844">
    <property type="term" value="F:1,4-alpha-glucan branching enzyme activity"/>
    <property type="evidence" value="ECO:0007669"/>
    <property type="project" value="UniProtKB-UniRule"/>
</dbReference>
<dbReference type="FunFam" id="2.60.40.10:FF:000169">
    <property type="entry name" value="1,4-alpha-glucan branching enzyme GlgB"/>
    <property type="match status" value="1"/>
</dbReference>
<dbReference type="Pfam" id="PF22019">
    <property type="entry name" value="GlgB_N"/>
    <property type="match status" value="1"/>
</dbReference>
<dbReference type="NCBIfam" id="NF003811">
    <property type="entry name" value="PRK05402.1"/>
    <property type="match status" value="1"/>
</dbReference>
<evidence type="ECO:0000256" key="2">
    <source>
        <dbReference type="ARBA" id="ARBA00004964"/>
    </source>
</evidence>
<dbReference type="Gene3D" id="2.60.40.10">
    <property type="entry name" value="Immunoglobulins"/>
    <property type="match status" value="2"/>
</dbReference>
<evidence type="ECO:0000256" key="5">
    <source>
        <dbReference type="ARBA" id="ARBA00022676"/>
    </source>
</evidence>
<comment type="similarity">
    <text evidence="3 9">Belongs to the glycosyl hydrolase 13 family. GlgB subfamily.</text>
</comment>
<dbReference type="FunFam" id="2.60.40.1180:FF:000002">
    <property type="entry name" value="1,4-alpha-glucan branching enzyme GlgB"/>
    <property type="match status" value="1"/>
</dbReference>
<dbReference type="CDD" id="cd02855">
    <property type="entry name" value="E_set_GBE_prok_N"/>
    <property type="match status" value="1"/>
</dbReference>
<dbReference type="PIRSF" id="PIRSF000463">
    <property type="entry name" value="GlgB"/>
    <property type="match status" value="1"/>
</dbReference>
<dbReference type="GO" id="GO:0043169">
    <property type="term" value="F:cation binding"/>
    <property type="evidence" value="ECO:0007669"/>
    <property type="project" value="InterPro"/>
</dbReference>
<dbReference type="SUPFAM" id="SSF81296">
    <property type="entry name" value="E set domains"/>
    <property type="match status" value="2"/>
</dbReference>
<evidence type="ECO:0000256" key="4">
    <source>
        <dbReference type="ARBA" id="ARBA00022600"/>
    </source>
</evidence>
<feature type="active site" description="Proton donor" evidence="9 10">
    <location>
        <position position="456"/>
    </location>
</feature>
<dbReference type="OrthoDB" id="9800174at2"/>
<evidence type="ECO:0000256" key="8">
    <source>
        <dbReference type="ARBA" id="ARBA00023277"/>
    </source>
</evidence>
<name>A0A660LDL7_9ACTN</name>
<dbReference type="InterPro" id="IPR044143">
    <property type="entry name" value="GlgB_N_E_set_prok"/>
</dbReference>
<evidence type="ECO:0000313" key="12">
    <source>
        <dbReference type="EMBL" id="RKQ93158.1"/>
    </source>
</evidence>
<keyword evidence="4 9" id="KW-0321">Glycogen metabolism</keyword>
<keyword evidence="6 9" id="KW-0808">Transferase</keyword>
<dbReference type="GO" id="GO:0005829">
    <property type="term" value="C:cytosol"/>
    <property type="evidence" value="ECO:0007669"/>
    <property type="project" value="TreeGrafter"/>
</dbReference>
<dbReference type="RefSeq" id="WP_121251021.1">
    <property type="nucleotide sequence ID" value="NZ_RBIL01000001.1"/>
</dbReference>
<protein>
    <recommendedName>
        <fullName evidence="9">1,4-alpha-glucan branching enzyme GlgB</fullName>
        <ecNumber evidence="9">2.4.1.18</ecNumber>
    </recommendedName>
    <alternativeName>
        <fullName evidence="9">1,4-alpha-D-glucan:1,4-alpha-D-glucan 6-glucosyl-transferase</fullName>
    </alternativeName>
    <alternativeName>
        <fullName evidence="9">Alpha-(1-&gt;4)-glucan branching enzyme</fullName>
    </alternativeName>
    <alternativeName>
        <fullName evidence="9">Glycogen branching enzyme</fullName>
        <shortName evidence="9">BE</shortName>
    </alternativeName>
</protein>